<dbReference type="EMBL" id="MFDM01000023">
    <property type="protein sequence ID" value="OGE42629.1"/>
    <property type="molecule type" value="Genomic_DNA"/>
</dbReference>
<dbReference type="InterPro" id="IPR025714">
    <property type="entry name" value="Methyltranfer_dom"/>
</dbReference>
<evidence type="ECO:0000256" key="1">
    <source>
        <dbReference type="SAM" id="Phobius"/>
    </source>
</evidence>
<dbReference type="STRING" id="1797785.A3B45_00275"/>
<gene>
    <name evidence="3" type="ORF">A3B45_00275</name>
</gene>
<dbReference type="Gene3D" id="3.40.50.150">
    <property type="entry name" value="Vaccinia Virus protein VP39"/>
    <property type="match status" value="1"/>
</dbReference>
<organism evidence="3 4">
    <name type="scientific">Candidatus Daviesbacteria bacterium RIFCSPLOWO2_01_FULL_39_12</name>
    <dbReference type="NCBI Taxonomy" id="1797785"/>
    <lineage>
        <taxon>Bacteria</taxon>
        <taxon>Candidatus Daviesiibacteriota</taxon>
    </lineage>
</organism>
<dbReference type="AlphaFoldDB" id="A0A1F5KP87"/>
<dbReference type="CDD" id="cd02440">
    <property type="entry name" value="AdoMet_MTases"/>
    <property type="match status" value="1"/>
</dbReference>
<dbReference type="GO" id="GO:0016740">
    <property type="term" value="F:transferase activity"/>
    <property type="evidence" value="ECO:0007669"/>
    <property type="project" value="UniProtKB-KW"/>
</dbReference>
<keyword evidence="1" id="KW-0472">Membrane</keyword>
<sequence>MAFIGKKDIPLTYMWLLSKLVGNGQTVLDLGCGDGALTRSIYKKGWEITGVDIYKKSLDQAKKREVYKYLIKGDIEKVVQDLVKRRKKYDVVLFSQVIEHISKKKGERVLDLIEKLAKRRILVGTPNGFMVQPEVFIRGNPHQHHHSGWVVEDFLKRGYKVLGVGVWFIWSETGWGRTQNMLPYFLITIFAYFLAPVAYIFPKIAAGILAIKDKPAAHLK</sequence>
<keyword evidence="1" id="KW-1133">Transmembrane helix</keyword>
<dbReference type="Proteomes" id="UP000178565">
    <property type="component" value="Unassembled WGS sequence"/>
</dbReference>
<dbReference type="PANTHER" id="PTHR43861">
    <property type="entry name" value="TRANS-ACONITATE 2-METHYLTRANSFERASE-RELATED"/>
    <property type="match status" value="1"/>
</dbReference>
<feature type="transmembrane region" description="Helical" evidence="1">
    <location>
        <begin position="181"/>
        <end position="201"/>
    </location>
</feature>
<feature type="domain" description="Methyltransferase" evidence="2">
    <location>
        <begin position="24"/>
        <end position="119"/>
    </location>
</feature>
<evidence type="ECO:0000313" key="4">
    <source>
        <dbReference type="Proteomes" id="UP000178565"/>
    </source>
</evidence>
<evidence type="ECO:0000313" key="3">
    <source>
        <dbReference type="EMBL" id="OGE42629.1"/>
    </source>
</evidence>
<dbReference type="SUPFAM" id="SSF53335">
    <property type="entry name" value="S-adenosyl-L-methionine-dependent methyltransferases"/>
    <property type="match status" value="1"/>
</dbReference>
<reference evidence="3 4" key="1">
    <citation type="journal article" date="2016" name="Nat. Commun.">
        <title>Thousands of microbial genomes shed light on interconnected biogeochemical processes in an aquifer system.</title>
        <authorList>
            <person name="Anantharaman K."/>
            <person name="Brown C.T."/>
            <person name="Hug L.A."/>
            <person name="Sharon I."/>
            <person name="Castelle C.J."/>
            <person name="Probst A.J."/>
            <person name="Thomas B.C."/>
            <person name="Singh A."/>
            <person name="Wilkins M.J."/>
            <person name="Karaoz U."/>
            <person name="Brodie E.L."/>
            <person name="Williams K.H."/>
            <person name="Hubbard S.S."/>
            <person name="Banfield J.F."/>
        </authorList>
    </citation>
    <scope>NUCLEOTIDE SEQUENCE [LARGE SCALE GENOMIC DNA]</scope>
</reference>
<dbReference type="Pfam" id="PF13847">
    <property type="entry name" value="Methyltransf_31"/>
    <property type="match status" value="1"/>
</dbReference>
<keyword evidence="1" id="KW-0812">Transmembrane</keyword>
<name>A0A1F5KP87_9BACT</name>
<evidence type="ECO:0000259" key="2">
    <source>
        <dbReference type="Pfam" id="PF13847"/>
    </source>
</evidence>
<comment type="caution">
    <text evidence="3">The sequence shown here is derived from an EMBL/GenBank/DDBJ whole genome shotgun (WGS) entry which is preliminary data.</text>
</comment>
<dbReference type="InterPro" id="IPR029063">
    <property type="entry name" value="SAM-dependent_MTases_sf"/>
</dbReference>
<accession>A0A1F5KP87</accession>
<proteinExistence type="predicted"/>
<protein>
    <recommendedName>
        <fullName evidence="2">Methyltransferase domain-containing protein</fullName>
    </recommendedName>
</protein>